<feature type="region of interest" description="Disordered" evidence="2">
    <location>
        <begin position="632"/>
        <end position="736"/>
    </location>
</feature>
<evidence type="ECO:0000313" key="3">
    <source>
        <dbReference type="EMBL" id="GAQ85007.1"/>
    </source>
</evidence>
<protein>
    <submittedName>
        <fullName evidence="3">Uncharacterized protein</fullName>
    </submittedName>
</protein>
<name>A0A1Y1I8H7_KLENI</name>
<feature type="compositionally biased region" description="Basic and acidic residues" evidence="2">
    <location>
        <begin position="222"/>
        <end position="237"/>
    </location>
</feature>
<gene>
    <name evidence="3" type="ORF">KFL_002170010</name>
</gene>
<feature type="compositionally biased region" description="Low complexity" evidence="2">
    <location>
        <begin position="431"/>
        <end position="443"/>
    </location>
</feature>
<reference evidence="3 4" key="1">
    <citation type="journal article" date="2014" name="Nat. Commun.">
        <title>Klebsormidium flaccidum genome reveals primary factors for plant terrestrial adaptation.</title>
        <authorList>
            <person name="Hori K."/>
            <person name="Maruyama F."/>
            <person name="Fujisawa T."/>
            <person name="Togashi T."/>
            <person name="Yamamoto N."/>
            <person name="Seo M."/>
            <person name="Sato S."/>
            <person name="Yamada T."/>
            <person name="Mori H."/>
            <person name="Tajima N."/>
            <person name="Moriyama T."/>
            <person name="Ikeuchi M."/>
            <person name="Watanabe M."/>
            <person name="Wada H."/>
            <person name="Kobayashi K."/>
            <person name="Saito M."/>
            <person name="Masuda T."/>
            <person name="Sasaki-Sekimoto Y."/>
            <person name="Mashiguchi K."/>
            <person name="Awai K."/>
            <person name="Shimojima M."/>
            <person name="Masuda S."/>
            <person name="Iwai M."/>
            <person name="Nobusawa T."/>
            <person name="Narise T."/>
            <person name="Kondo S."/>
            <person name="Saito H."/>
            <person name="Sato R."/>
            <person name="Murakawa M."/>
            <person name="Ihara Y."/>
            <person name="Oshima-Yamada Y."/>
            <person name="Ohtaka K."/>
            <person name="Satoh M."/>
            <person name="Sonobe K."/>
            <person name="Ishii M."/>
            <person name="Ohtani R."/>
            <person name="Kanamori-Sato M."/>
            <person name="Honoki R."/>
            <person name="Miyazaki D."/>
            <person name="Mochizuki H."/>
            <person name="Umetsu J."/>
            <person name="Higashi K."/>
            <person name="Shibata D."/>
            <person name="Kamiya Y."/>
            <person name="Sato N."/>
            <person name="Nakamura Y."/>
            <person name="Tabata S."/>
            <person name="Ida S."/>
            <person name="Kurokawa K."/>
            <person name="Ohta H."/>
        </authorList>
    </citation>
    <scope>NUCLEOTIDE SEQUENCE [LARGE SCALE GENOMIC DNA]</scope>
    <source>
        <strain evidence="3 4">NIES-2285</strain>
    </source>
</reference>
<evidence type="ECO:0000313" key="4">
    <source>
        <dbReference type="Proteomes" id="UP000054558"/>
    </source>
</evidence>
<feature type="region of interest" description="Disordered" evidence="2">
    <location>
        <begin position="1170"/>
        <end position="1194"/>
    </location>
</feature>
<feature type="region of interest" description="Disordered" evidence="2">
    <location>
        <begin position="112"/>
        <end position="163"/>
    </location>
</feature>
<feature type="region of interest" description="Disordered" evidence="2">
    <location>
        <begin position="1207"/>
        <end position="1245"/>
    </location>
</feature>
<proteinExistence type="predicted"/>
<feature type="compositionally biased region" description="Basic and acidic residues" evidence="2">
    <location>
        <begin position="929"/>
        <end position="938"/>
    </location>
</feature>
<organism evidence="3 4">
    <name type="scientific">Klebsormidium nitens</name>
    <name type="common">Green alga</name>
    <name type="synonym">Ulothrix nitens</name>
    <dbReference type="NCBI Taxonomy" id="105231"/>
    <lineage>
        <taxon>Eukaryota</taxon>
        <taxon>Viridiplantae</taxon>
        <taxon>Streptophyta</taxon>
        <taxon>Klebsormidiophyceae</taxon>
        <taxon>Klebsormidiales</taxon>
        <taxon>Klebsormidiaceae</taxon>
        <taxon>Klebsormidium</taxon>
    </lineage>
</organism>
<keyword evidence="4" id="KW-1185">Reference proteome</keyword>
<feature type="compositionally biased region" description="Basic and acidic residues" evidence="2">
    <location>
        <begin position="345"/>
        <end position="357"/>
    </location>
</feature>
<feature type="compositionally biased region" description="Basic and acidic residues" evidence="2">
    <location>
        <begin position="401"/>
        <end position="412"/>
    </location>
</feature>
<dbReference type="EMBL" id="DF237166">
    <property type="protein sequence ID" value="GAQ85007.1"/>
    <property type="molecule type" value="Genomic_DNA"/>
</dbReference>
<feature type="compositionally biased region" description="Polar residues" evidence="2">
    <location>
        <begin position="444"/>
        <end position="460"/>
    </location>
</feature>
<dbReference type="AlphaFoldDB" id="A0A1Y1I8H7"/>
<feature type="compositionally biased region" description="Polar residues" evidence="2">
    <location>
        <begin position="257"/>
        <end position="268"/>
    </location>
</feature>
<feature type="compositionally biased region" description="Polar residues" evidence="2">
    <location>
        <begin position="375"/>
        <end position="387"/>
    </location>
</feature>
<feature type="region of interest" description="Disordered" evidence="2">
    <location>
        <begin position="887"/>
        <end position="967"/>
    </location>
</feature>
<feature type="region of interest" description="Disordered" evidence="2">
    <location>
        <begin position="183"/>
        <end position="460"/>
    </location>
</feature>
<feature type="compositionally biased region" description="Basic and acidic residues" evidence="2">
    <location>
        <begin position="139"/>
        <end position="159"/>
    </location>
</feature>
<feature type="compositionally biased region" description="Basic and acidic residues" evidence="2">
    <location>
        <begin position="898"/>
        <end position="921"/>
    </location>
</feature>
<sequence>MAFALGSPRGYAPSFSSAYTNTPLRRTASSSAGAGPGPSDLYVSHNCNAATRGGTHAWPGQTFSFDKGVGWVQSTLLALGSSGKGTGDRRGHARGVWLRPCGRATIPVRAAFERENERSGGSYSESVVGKKSSKSQATHAEEFSHTKESRSDSDAEHALSSEVLPPLVPSVALLTTHEAKCGAGPVEADSADEQPSNDEARQRSESQLLGRNDSTEEFLTAGREKPTVKSKAPRSEEGTDASGFRGGPLESWAEPDTGTSAELTTGESSLLERGESFPEAGESQGTAAAEERMGGHPGLHPSVSAASDAEREPESFGKGLRVVAIDEVSSETSEGGGMTVAPGKGRSDSAEGGRDRAGSGMRTNGNEEALEGAESLQNVDSGESSATEPERMRGLVADDGEQTKHGTEEGSEGRIVPEPWSGAETPGMVPGTAGTETAGEQTAPSTESANKSGFDTQAPDQTIPADVQDWIDSDVVFSPYRAAPLPDLSHSYEAFCKERGMVPRGGKRPEKIVSRALLTSSPDVRKSYMGGPRAGYRGVRIRDRPLSAGAKKGGSISDDLDTWARACLEVCPGHVTPVSGAGSLLQSYERFFGGDGAKELFKLNVFGSTLERTLTSLDASVVEKTRIPGHSVLEGVGLKRNGSGGREGPGGTPPPTKDAKEPVSKRARHVETGEGNDETKRGSDSNVRPDPRCSNKLYKFFEKAGQKRSVKDAGHNRDKRGADSGSQLAERRTREADNGELGLERIGELFSSARRYVDTIGEAIDEARDARTGRRAEVPSAGARGVSGAVSFEELVGKLTSVGDRATSRAVEAYNDAVLQADAGAAALRAATSAFAAAASAVHADVQDLEDKKRDLNADREAYAGSVRALMNTRKMLGDLVLQDAAGNAGKGAGASDRGTRGRRSGETEAVERGRENHAGSESDGMGAEAERKAEGSKEASAAEGEGDTWHKQSDTDVEVPAAESEAVAEALRVAAEAPFVVRAAEIAVAAANVEGLGGLDAKQSGRESKKRVATNREAQSQKVDGSVQEMQTEGTARNSGNASGGSESDTNSRRSRKRNPSFEFSEKRDLASASGFHRPGGVGRDAQGSTERLKKEGRGAELEPEPEAERDTGKGERNLLWAAVEMAREDSEEGLEDFGAAVRQGLRAALSADTILRVMEKIQRVLEVKPGEGESGRGEKGLQETGGETHKRQFRLEDDRTMLTRANASAEFKGPDLKQKTEESDEWKEGPDSESGLVAVDKQDVHEVRPAPLVQKLEGRKTWIKQGI</sequence>
<dbReference type="Proteomes" id="UP000054558">
    <property type="component" value="Unassembled WGS sequence"/>
</dbReference>
<feature type="coiled-coil region" evidence="1">
    <location>
        <begin position="839"/>
        <end position="866"/>
    </location>
</feature>
<feature type="compositionally biased region" description="Basic and acidic residues" evidence="2">
    <location>
        <begin position="657"/>
        <end position="722"/>
    </location>
</feature>
<feature type="compositionally biased region" description="Polar residues" evidence="2">
    <location>
        <begin position="1017"/>
        <end position="1050"/>
    </location>
</feature>
<feature type="region of interest" description="Disordered" evidence="2">
    <location>
        <begin position="996"/>
        <end position="1118"/>
    </location>
</feature>
<feature type="compositionally biased region" description="Low complexity" evidence="2">
    <location>
        <begin position="119"/>
        <end position="130"/>
    </location>
</feature>
<feature type="compositionally biased region" description="Basic and acidic residues" evidence="2">
    <location>
        <begin position="1092"/>
        <end position="1118"/>
    </location>
</feature>
<evidence type="ECO:0000256" key="1">
    <source>
        <dbReference type="SAM" id="Coils"/>
    </source>
</evidence>
<keyword evidence="1" id="KW-0175">Coiled coil</keyword>
<feature type="compositionally biased region" description="Basic and acidic residues" evidence="2">
    <location>
        <begin position="1214"/>
        <end position="1232"/>
    </location>
</feature>
<evidence type="ECO:0000256" key="2">
    <source>
        <dbReference type="SAM" id="MobiDB-lite"/>
    </source>
</evidence>
<accession>A0A1Y1I8H7</accession>